<dbReference type="AlphaFoldDB" id="A0A140LBH7"/>
<reference evidence="1 2" key="1">
    <citation type="submission" date="2015-12" db="EMBL/GenBank/DDBJ databases">
        <title>Draft genome sequence of the thermoanaerobe Thermotalea metallivorans, an isolate from the runoff channel of the Great Artesian Basin, Australia.</title>
        <authorList>
            <person name="Patel B.K."/>
        </authorList>
    </citation>
    <scope>NUCLEOTIDE SEQUENCE [LARGE SCALE GENOMIC DNA]</scope>
    <source>
        <strain evidence="1 2">B2-1</strain>
    </source>
</reference>
<name>A0A140LBH7_9FIRM</name>
<evidence type="ECO:0000313" key="1">
    <source>
        <dbReference type="EMBL" id="KXG77902.1"/>
    </source>
</evidence>
<dbReference type="STRING" id="520762.AN619_03570"/>
<comment type="caution">
    <text evidence="1">The sequence shown here is derived from an EMBL/GenBank/DDBJ whole genome shotgun (WGS) entry which is preliminary data.</text>
</comment>
<accession>A0A140LBH7</accession>
<keyword evidence="2" id="KW-1185">Reference proteome</keyword>
<gene>
    <name evidence="1" type="ORF">AN619_03570</name>
</gene>
<evidence type="ECO:0000313" key="2">
    <source>
        <dbReference type="Proteomes" id="UP000070456"/>
    </source>
</evidence>
<dbReference type="Proteomes" id="UP000070456">
    <property type="component" value="Unassembled WGS sequence"/>
</dbReference>
<proteinExistence type="predicted"/>
<organism evidence="1 2">
    <name type="scientific">Thermotalea metallivorans</name>
    <dbReference type="NCBI Taxonomy" id="520762"/>
    <lineage>
        <taxon>Bacteria</taxon>
        <taxon>Bacillati</taxon>
        <taxon>Bacillota</taxon>
        <taxon>Clostridia</taxon>
        <taxon>Peptostreptococcales</taxon>
        <taxon>Thermotaleaceae</taxon>
        <taxon>Thermotalea</taxon>
    </lineage>
</organism>
<protein>
    <submittedName>
        <fullName evidence="1">Uncharacterized protein</fullName>
    </submittedName>
</protein>
<dbReference type="EMBL" id="LOEE01000009">
    <property type="protein sequence ID" value="KXG77902.1"/>
    <property type="molecule type" value="Genomic_DNA"/>
</dbReference>
<sequence length="46" mass="5466">MEEKQLIEIIEKFIMLCDELLRNGSISQEQYAEFTNNKKEFLKSIA</sequence>
<dbReference type="RefSeq" id="WP_157064873.1">
    <property type="nucleotide sequence ID" value="NZ_LOEE01000009.1"/>
</dbReference>